<dbReference type="InterPro" id="IPR017438">
    <property type="entry name" value="ATP-NAD_kinase_N"/>
</dbReference>
<dbReference type="InterPro" id="IPR037607">
    <property type="entry name" value="DGK"/>
</dbReference>
<dbReference type="OrthoDB" id="242257at2759"/>
<dbReference type="InterPro" id="IPR001206">
    <property type="entry name" value="Diacylglycerol_kinase_cat_dom"/>
</dbReference>
<feature type="region of interest" description="Disordered" evidence="1">
    <location>
        <begin position="90"/>
        <end position="113"/>
    </location>
</feature>
<dbReference type="Pfam" id="PF00781">
    <property type="entry name" value="DAGK_cat"/>
    <property type="match status" value="1"/>
</dbReference>
<name>A0A9W8B487_9FUNG</name>
<dbReference type="InterPro" id="IPR016064">
    <property type="entry name" value="NAD/diacylglycerol_kinase_sf"/>
</dbReference>
<dbReference type="PANTHER" id="PTHR11255:SF121">
    <property type="entry name" value="DIACYLGLYCEROL KINASE (ATP)"/>
    <property type="match status" value="1"/>
</dbReference>
<protein>
    <recommendedName>
        <fullName evidence="2">DAGKc domain-containing protein</fullName>
    </recommendedName>
</protein>
<evidence type="ECO:0000313" key="3">
    <source>
        <dbReference type="EMBL" id="KAJ1982564.1"/>
    </source>
</evidence>
<dbReference type="Proteomes" id="UP001151582">
    <property type="component" value="Unassembled WGS sequence"/>
</dbReference>
<feature type="compositionally biased region" description="Polar residues" evidence="1">
    <location>
        <begin position="211"/>
        <end position="223"/>
    </location>
</feature>
<feature type="compositionally biased region" description="Polar residues" evidence="1">
    <location>
        <begin position="36"/>
        <end position="48"/>
    </location>
</feature>
<comment type="caution">
    <text evidence="3">The sequence shown here is derived from an EMBL/GenBank/DDBJ whole genome shotgun (WGS) entry which is preliminary data.</text>
</comment>
<evidence type="ECO:0000256" key="1">
    <source>
        <dbReference type="SAM" id="MobiDB-lite"/>
    </source>
</evidence>
<feature type="region of interest" description="Disordered" evidence="1">
    <location>
        <begin position="475"/>
        <end position="506"/>
    </location>
</feature>
<accession>A0A9W8B487</accession>
<dbReference type="PROSITE" id="PS50146">
    <property type="entry name" value="DAGK"/>
    <property type="match status" value="1"/>
</dbReference>
<gene>
    <name evidence="3" type="ORF">H4R34_001672</name>
</gene>
<feature type="domain" description="DAGKc" evidence="2">
    <location>
        <begin position="228"/>
        <end position="384"/>
    </location>
</feature>
<feature type="region of interest" description="Disordered" evidence="1">
    <location>
        <begin position="203"/>
        <end position="223"/>
    </location>
</feature>
<reference evidence="3" key="1">
    <citation type="submission" date="2022-07" db="EMBL/GenBank/DDBJ databases">
        <title>Phylogenomic reconstructions and comparative analyses of Kickxellomycotina fungi.</title>
        <authorList>
            <person name="Reynolds N.K."/>
            <person name="Stajich J.E."/>
            <person name="Barry K."/>
            <person name="Grigoriev I.V."/>
            <person name="Crous P."/>
            <person name="Smith M.E."/>
        </authorList>
    </citation>
    <scope>NUCLEOTIDE SEQUENCE</scope>
    <source>
        <strain evidence="3">RSA 567</strain>
    </source>
</reference>
<feature type="region of interest" description="Disordered" evidence="1">
    <location>
        <begin position="668"/>
        <end position="698"/>
    </location>
</feature>
<feature type="compositionally biased region" description="Polar residues" evidence="1">
    <location>
        <begin position="488"/>
        <end position="504"/>
    </location>
</feature>
<keyword evidence="4" id="KW-1185">Reference proteome</keyword>
<organism evidence="3 4">
    <name type="scientific">Dimargaris verticillata</name>
    <dbReference type="NCBI Taxonomy" id="2761393"/>
    <lineage>
        <taxon>Eukaryota</taxon>
        <taxon>Fungi</taxon>
        <taxon>Fungi incertae sedis</taxon>
        <taxon>Zoopagomycota</taxon>
        <taxon>Kickxellomycotina</taxon>
        <taxon>Dimargaritomycetes</taxon>
        <taxon>Dimargaritales</taxon>
        <taxon>Dimargaritaceae</taxon>
        <taxon>Dimargaris</taxon>
    </lineage>
</organism>
<dbReference type="GO" id="GO:0016020">
    <property type="term" value="C:membrane"/>
    <property type="evidence" value="ECO:0007669"/>
    <property type="project" value="TreeGrafter"/>
</dbReference>
<feature type="non-terminal residue" evidence="3">
    <location>
        <position position="698"/>
    </location>
</feature>
<dbReference type="SUPFAM" id="SSF111331">
    <property type="entry name" value="NAD kinase/diacylglycerol kinase-like"/>
    <property type="match status" value="1"/>
</dbReference>
<evidence type="ECO:0000259" key="2">
    <source>
        <dbReference type="PROSITE" id="PS50146"/>
    </source>
</evidence>
<feature type="compositionally biased region" description="Polar residues" evidence="1">
    <location>
        <begin position="278"/>
        <end position="287"/>
    </location>
</feature>
<evidence type="ECO:0000313" key="4">
    <source>
        <dbReference type="Proteomes" id="UP001151582"/>
    </source>
</evidence>
<dbReference type="AlphaFoldDB" id="A0A9W8B487"/>
<dbReference type="GO" id="GO:0007165">
    <property type="term" value="P:signal transduction"/>
    <property type="evidence" value="ECO:0007669"/>
    <property type="project" value="InterPro"/>
</dbReference>
<dbReference type="EMBL" id="JANBQB010000086">
    <property type="protein sequence ID" value="KAJ1982564.1"/>
    <property type="molecule type" value="Genomic_DNA"/>
</dbReference>
<feature type="region of interest" description="Disordered" evidence="1">
    <location>
        <begin position="26"/>
        <end position="49"/>
    </location>
</feature>
<dbReference type="Gene3D" id="3.40.50.10330">
    <property type="entry name" value="Probable inorganic polyphosphate/atp-NAD kinase, domain 1"/>
    <property type="match status" value="1"/>
</dbReference>
<dbReference type="GO" id="GO:0004143">
    <property type="term" value="F:ATP-dependent diacylglycerol kinase activity"/>
    <property type="evidence" value="ECO:0007669"/>
    <property type="project" value="InterPro"/>
</dbReference>
<sequence>AQQAVQPSILSLFRCRSCGQTPYAQSYCGHPRSRKNTSPNFTGQSHLSESPEPAATVLLLRAARCRGHPRIWARSLRHSTTPQRLRLPSAPISMDAAPPGQNFPPDASSSMSPSHLESEAASAIVDARWLLSGMQPAIYAFIFVNPKSGNQLGRDLIDLPFQHFRLKKAPNVQIQWYNLFEEEEKNKGIDYLRWVQQAQHKADRLRRRAPLTTSAASNQLQTNDATSVQSVGLSALANLKGHAQQEPEVWNAQSSHKRRASSTHGPDQAEGVQEAADFTQNHPSSTLSTADLAPIEIHIWSAGGDGTVMSVYSCLKDAGIDFSRVYFSCIPFGTGNDFSQALGWGKTVGRNFIGDHLLTLCEMTEERLDGSIALLDIWDIEVETFEGGHIQKARDLHNPGARQPSLSTRMCSYFAMGVQGYVGAGFEANRSRSRTRNFFEYFIQSFKWVTTRKFPYVTELLKSINQDGQPVLTVRRPPTLRHRGGKTKVTTDPNDPASTAQGPDNIQRPLLNIHPIELVVQNIPHIWGREIDIWGQAGCRQNTVLNRQGPTDSNQWTPQLCGDGKAEVFCFEDVKSYIRQLIHPTDRLARVGQFSNEFELSFRCPTEYQTYCKKWYPILHLHRRRTPYGQTCIFVDGEFYQVHHPKTIRFKRKDCLRAIGSDPHASRLVRDAQKMSENSRPPAPVNVRGSIVIDHGDE</sequence>
<dbReference type="PANTHER" id="PTHR11255">
    <property type="entry name" value="DIACYLGLYCEROL KINASE"/>
    <property type="match status" value="1"/>
</dbReference>
<feature type="region of interest" description="Disordered" evidence="1">
    <location>
        <begin position="244"/>
        <end position="287"/>
    </location>
</feature>
<proteinExistence type="predicted"/>